<organism evidence="4 5">
    <name type="scientific">Budvicia aquatica</name>
    <dbReference type="NCBI Taxonomy" id="82979"/>
    <lineage>
        <taxon>Bacteria</taxon>
        <taxon>Pseudomonadati</taxon>
        <taxon>Pseudomonadota</taxon>
        <taxon>Gammaproteobacteria</taxon>
        <taxon>Enterobacterales</taxon>
        <taxon>Budviciaceae</taxon>
        <taxon>Budvicia</taxon>
    </lineage>
</organism>
<feature type="domain" description="WYL" evidence="1">
    <location>
        <begin position="138"/>
        <end position="205"/>
    </location>
</feature>
<dbReference type="Pfam" id="PF26109">
    <property type="entry name" value="WHD_BrxR"/>
    <property type="match status" value="1"/>
</dbReference>
<feature type="domain" description="DNA-binding transcriptional repressor CapW winged helix-turn-helix" evidence="3">
    <location>
        <begin position="24"/>
        <end position="103"/>
    </location>
</feature>
<evidence type="ECO:0000259" key="2">
    <source>
        <dbReference type="Pfam" id="PF26107"/>
    </source>
</evidence>
<dbReference type="InterPro" id="IPR051534">
    <property type="entry name" value="CBASS_pafABC_assoc_protein"/>
</dbReference>
<dbReference type="PANTHER" id="PTHR34580">
    <property type="match status" value="1"/>
</dbReference>
<dbReference type="InterPro" id="IPR059020">
    <property type="entry name" value="CapW_CTD"/>
</dbReference>
<evidence type="ECO:0000313" key="5">
    <source>
        <dbReference type="Proteomes" id="UP000224974"/>
    </source>
</evidence>
<keyword evidence="5" id="KW-1185">Reference proteome</keyword>
<comment type="caution">
    <text evidence="4">The sequence shown here is derived from an EMBL/GenBank/DDBJ whole genome shotgun (WGS) entry which is preliminary data.</text>
</comment>
<dbReference type="PROSITE" id="PS52050">
    <property type="entry name" value="WYL"/>
    <property type="match status" value="1"/>
</dbReference>
<feature type="domain" description="DNA-binding transcriptional repressor CapW C-terminal dimerisation" evidence="2">
    <location>
        <begin position="224"/>
        <end position="293"/>
    </location>
</feature>
<evidence type="ECO:0000259" key="3">
    <source>
        <dbReference type="Pfam" id="PF26109"/>
    </source>
</evidence>
<proteinExistence type="predicted"/>
<dbReference type="PIRSF" id="PIRSF015558">
    <property type="entry name" value="Txn_reg_DeoR_prd"/>
    <property type="match status" value="1"/>
</dbReference>
<evidence type="ECO:0000313" key="4">
    <source>
        <dbReference type="EMBL" id="PHI31771.1"/>
    </source>
</evidence>
<dbReference type="InterPro" id="IPR059019">
    <property type="entry name" value="WHD_CapW"/>
</dbReference>
<gene>
    <name evidence="4" type="ORF">CRN84_21790</name>
</gene>
<protein>
    <submittedName>
        <fullName evidence="4">WYL domain-containing protein</fullName>
    </submittedName>
</protein>
<dbReference type="RefSeq" id="WP_029096111.1">
    <property type="nucleotide sequence ID" value="NZ_PDDX01000001.1"/>
</dbReference>
<dbReference type="PANTHER" id="PTHR34580:SF3">
    <property type="entry name" value="PROTEIN PAFB"/>
    <property type="match status" value="1"/>
</dbReference>
<evidence type="ECO:0000259" key="1">
    <source>
        <dbReference type="Pfam" id="PF13280"/>
    </source>
</evidence>
<dbReference type="Proteomes" id="UP000224974">
    <property type="component" value="Unassembled WGS sequence"/>
</dbReference>
<name>A0A2C6DSI7_9GAMM</name>
<dbReference type="InterPro" id="IPR016634">
    <property type="entry name" value="CapW-like"/>
</dbReference>
<sequence length="299" mass="34652">MSDKFREGDERVSQKGRLGARWGQERRLEFIDYRLRWDGQINRSSITDFFGISVPQASLDLNEYAKLAPDNLQYDMRARVYRSTGLFKPVFTASSLECYLNDLLRVAVQPEIQFGSFLGWHSPVAAVPRLLRRLDTDVVSQILRAIRECEAVQIIYQSMSDPEGSERTLTPHSLVHDGYRWHTRAWCHKRKEFRDFLLSRIIQAQNAGPDKERTNCDTAWNTYIKVILLAHPGLSPAQRSLIETDYAMVDREIHLECRQALLHYLLFQLNLTDAQSNQAPEALQLALKNKDEIYALLKR</sequence>
<dbReference type="OrthoDB" id="6400324at2"/>
<reference evidence="5" key="1">
    <citation type="submission" date="2017-09" db="EMBL/GenBank/DDBJ databases">
        <title>FDA dAtabase for Regulatory Grade micrObial Sequences (FDA-ARGOS): Supporting development and validation of Infectious Disease Dx tests.</title>
        <authorList>
            <person name="Minogue T."/>
            <person name="Wolcott M."/>
            <person name="Wasieloski L."/>
            <person name="Aguilar W."/>
            <person name="Moore D."/>
            <person name="Tallon L."/>
            <person name="Sadzewicz L."/>
            <person name="Ott S."/>
            <person name="Zhao X."/>
            <person name="Nagaraj S."/>
            <person name="Vavikolanu K."/>
            <person name="Aluvathingal J."/>
            <person name="Nadendla S."/>
            <person name="Sichtig H."/>
        </authorList>
    </citation>
    <scope>NUCLEOTIDE SEQUENCE [LARGE SCALE GENOMIC DNA]</scope>
    <source>
        <strain evidence="5">FDAARGOS_387</strain>
    </source>
</reference>
<dbReference type="InterPro" id="IPR026881">
    <property type="entry name" value="WYL_dom"/>
</dbReference>
<dbReference type="STRING" id="1111728.GCA_000427805_04777"/>
<dbReference type="AlphaFoldDB" id="A0A2C6DSI7"/>
<accession>A0A2C6DSI7</accession>
<dbReference type="Pfam" id="PF26107">
    <property type="entry name" value="BrxR_CTD"/>
    <property type="match status" value="1"/>
</dbReference>
<dbReference type="Pfam" id="PF13280">
    <property type="entry name" value="WYL"/>
    <property type="match status" value="1"/>
</dbReference>
<dbReference type="EMBL" id="PDDX01000001">
    <property type="protein sequence ID" value="PHI31771.1"/>
    <property type="molecule type" value="Genomic_DNA"/>
</dbReference>